<dbReference type="EMBL" id="MU277210">
    <property type="protein sequence ID" value="KAI0061815.1"/>
    <property type="molecule type" value="Genomic_DNA"/>
</dbReference>
<gene>
    <name evidence="1" type="ORF">BV25DRAFT_707458</name>
</gene>
<name>A0ACB8T0X4_9AGAM</name>
<reference evidence="1" key="2">
    <citation type="journal article" date="2022" name="New Phytol.">
        <title>Evolutionary transition to the ectomycorrhizal habit in the genomes of a hyperdiverse lineage of mushroom-forming fungi.</title>
        <authorList>
            <person name="Looney B."/>
            <person name="Miyauchi S."/>
            <person name="Morin E."/>
            <person name="Drula E."/>
            <person name="Courty P.E."/>
            <person name="Kohler A."/>
            <person name="Kuo A."/>
            <person name="LaButti K."/>
            <person name="Pangilinan J."/>
            <person name="Lipzen A."/>
            <person name="Riley R."/>
            <person name="Andreopoulos W."/>
            <person name="He G."/>
            <person name="Johnson J."/>
            <person name="Nolan M."/>
            <person name="Tritt A."/>
            <person name="Barry K.W."/>
            <person name="Grigoriev I.V."/>
            <person name="Nagy L.G."/>
            <person name="Hibbett D."/>
            <person name="Henrissat B."/>
            <person name="Matheny P.B."/>
            <person name="Labbe J."/>
            <person name="Martin F.M."/>
        </authorList>
    </citation>
    <scope>NUCLEOTIDE SEQUENCE</scope>
    <source>
        <strain evidence="1">HHB10654</strain>
    </source>
</reference>
<accession>A0ACB8T0X4</accession>
<keyword evidence="2" id="KW-1185">Reference proteome</keyword>
<evidence type="ECO:0000313" key="2">
    <source>
        <dbReference type="Proteomes" id="UP000814140"/>
    </source>
</evidence>
<sequence length="149" mass="16040">MSASPGGRASGRTGAEGARQSPGAFTRRRGLLASVRWSSRYRRPVVSRALIVPGSLRESSAIGSMCHDTLYVVGHSKVTTCCSCPAAESCQMHDDVPLSPAFIGYRQFATPLCAVQAACPVHVRWPRCQLAPLRSWPQHGPSTMHGRIP</sequence>
<reference evidence="1" key="1">
    <citation type="submission" date="2021-03" db="EMBL/GenBank/DDBJ databases">
        <authorList>
            <consortium name="DOE Joint Genome Institute"/>
            <person name="Ahrendt S."/>
            <person name="Looney B.P."/>
            <person name="Miyauchi S."/>
            <person name="Morin E."/>
            <person name="Drula E."/>
            <person name="Courty P.E."/>
            <person name="Chicoki N."/>
            <person name="Fauchery L."/>
            <person name="Kohler A."/>
            <person name="Kuo A."/>
            <person name="Labutti K."/>
            <person name="Pangilinan J."/>
            <person name="Lipzen A."/>
            <person name="Riley R."/>
            <person name="Andreopoulos W."/>
            <person name="He G."/>
            <person name="Johnson J."/>
            <person name="Barry K.W."/>
            <person name="Grigoriev I.V."/>
            <person name="Nagy L."/>
            <person name="Hibbett D."/>
            <person name="Henrissat B."/>
            <person name="Matheny P.B."/>
            <person name="Labbe J."/>
            <person name="Martin F."/>
        </authorList>
    </citation>
    <scope>NUCLEOTIDE SEQUENCE</scope>
    <source>
        <strain evidence="1">HHB10654</strain>
    </source>
</reference>
<comment type="caution">
    <text evidence="1">The sequence shown here is derived from an EMBL/GenBank/DDBJ whole genome shotgun (WGS) entry which is preliminary data.</text>
</comment>
<dbReference type="Proteomes" id="UP000814140">
    <property type="component" value="Unassembled WGS sequence"/>
</dbReference>
<evidence type="ECO:0000313" key="1">
    <source>
        <dbReference type="EMBL" id="KAI0061815.1"/>
    </source>
</evidence>
<organism evidence="1 2">
    <name type="scientific">Artomyces pyxidatus</name>
    <dbReference type="NCBI Taxonomy" id="48021"/>
    <lineage>
        <taxon>Eukaryota</taxon>
        <taxon>Fungi</taxon>
        <taxon>Dikarya</taxon>
        <taxon>Basidiomycota</taxon>
        <taxon>Agaricomycotina</taxon>
        <taxon>Agaricomycetes</taxon>
        <taxon>Russulales</taxon>
        <taxon>Auriscalpiaceae</taxon>
        <taxon>Artomyces</taxon>
    </lineage>
</organism>
<protein>
    <submittedName>
        <fullName evidence="1">Uncharacterized protein</fullName>
    </submittedName>
</protein>
<proteinExistence type="predicted"/>